<keyword evidence="7" id="KW-0539">Nucleus</keyword>
<gene>
    <name evidence="10" type="ORF">AQUCO_01500194v1</name>
</gene>
<evidence type="ECO:0000256" key="7">
    <source>
        <dbReference type="ARBA" id="ARBA00023242"/>
    </source>
</evidence>
<reference evidence="10 11" key="1">
    <citation type="submission" date="2017-09" db="EMBL/GenBank/DDBJ databases">
        <title>WGS assembly of Aquilegia coerulea Goldsmith.</title>
        <authorList>
            <person name="Hodges S."/>
            <person name="Kramer E."/>
            <person name="Nordborg M."/>
            <person name="Tomkins J."/>
            <person name="Borevitz J."/>
            <person name="Derieg N."/>
            <person name="Yan J."/>
            <person name="Mihaltcheva S."/>
            <person name="Hayes R.D."/>
            <person name="Rokhsar D."/>
        </authorList>
    </citation>
    <scope>NUCLEOTIDE SEQUENCE [LARGE SCALE GENOMIC DNA]</scope>
    <source>
        <strain evidence="11">cv. Goldsmith</strain>
    </source>
</reference>
<dbReference type="PANTHER" id="PTHR46179">
    <property type="entry name" value="ZINC FINGER PROTEIN"/>
    <property type="match status" value="1"/>
</dbReference>
<dbReference type="EMBL" id="KZ305032">
    <property type="protein sequence ID" value="PIA46478.1"/>
    <property type="molecule type" value="Genomic_DNA"/>
</dbReference>
<dbReference type="AlphaFoldDB" id="A0A2G5DSK6"/>
<dbReference type="STRING" id="218851.A0A2G5DSK6"/>
<keyword evidence="4" id="KW-0862">Zinc</keyword>
<sequence length="208" mass="24160">MEGEKEKCNSKGKKVTKSNTCEECGVSFRKPAHLKQHLQCHSLERHFACPVDDCQSSYKRQYHLNRHLLQHQGKLFPCSVQGCERRFSYQDNMKRHVIELHGRIKSALSQNQHVCPNVGCGKVFKFASRLKKHEKTHVKTNFLEAICSEPGCWKSFSNVEILKVHLQSCHQYIHCKVCGTKQLKKNIKRHMRVHEIGCSSQRIKCIFC</sequence>
<dbReference type="PROSITE" id="PS50157">
    <property type="entry name" value="ZINC_FINGER_C2H2_2"/>
    <property type="match status" value="4"/>
</dbReference>
<proteinExistence type="predicted"/>
<dbReference type="InterPro" id="IPR051061">
    <property type="entry name" value="Zinc_finger_trans_reg"/>
</dbReference>
<evidence type="ECO:0000256" key="6">
    <source>
        <dbReference type="ARBA" id="ARBA00023163"/>
    </source>
</evidence>
<keyword evidence="3 8" id="KW-0863">Zinc-finger</keyword>
<evidence type="ECO:0000256" key="1">
    <source>
        <dbReference type="ARBA" id="ARBA00004123"/>
    </source>
</evidence>
<feature type="domain" description="C2H2-type" evidence="9">
    <location>
        <begin position="19"/>
        <end position="46"/>
    </location>
</feature>
<feature type="domain" description="C2H2-type" evidence="9">
    <location>
        <begin position="113"/>
        <end position="142"/>
    </location>
</feature>
<keyword evidence="11" id="KW-1185">Reference proteome</keyword>
<accession>A0A2G5DSK6</accession>
<evidence type="ECO:0000259" key="9">
    <source>
        <dbReference type="PROSITE" id="PS50157"/>
    </source>
</evidence>
<dbReference type="GO" id="GO:0008270">
    <property type="term" value="F:zinc ion binding"/>
    <property type="evidence" value="ECO:0007669"/>
    <property type="project" value="UniProtKB-KW"/>
</dbReference>
<dbReference type="PROSITE" id="PS00028">
    <property type="entry name" value="ZINC_FINGER_C2H2_1"/>
    <property type="match status" value="5"/>
</dbReference>
<evidence type="ECO:0000256" key="8">
    <source>
        <dbReference type="PROSITE-ProRule" id="PRU00042"/>
    </source>
</evidence>
<evidence type="ECO:0000256" key="2">
    <source>
        <dbReference type="ARBA" id="ARBA00022723"/>
    </source>
</evidence>
<comment type="subcellular location">
    <subcellularLocation>
        <location evidence="1">Nucleus</location>
    </subcellularLocation>
</comment>
<keyword evidence="5" id="KW-0805">Transcription regulation</keyword>
<name>A0A2G5DSK6_AQUCA</name>
<dbReference type="GO" id="GO:0005730">
    <property type="term" value="C:nucleolus"/>
    <property type="evidence" value="ECO:0007669"/>
    <property type="project" value="TreeGrafter"/>
</dbReference>
<dbReference type="PANTHER" id="PTHR46179:SF13">
    <property type="entry name" value="C2H2-TYPE DOMAIN-CONTAINING PROTEIN"/>
    <property type="match status" value="1"/>
</dbReference>
<dbReference type="InParanoid" id="A0A2G5DSK6"/>
<evidence type="ECO:0000256" key="3">
    <source>
        <dbReference type="ARBA" id="ARBA00022771"/>
    </source>
</evidence>
<dbReference type="InterPro" id="IPR036236">
    <property type="entry name" value="Znf_C2H2_sf"/>
</dbReference>
<organism evidence="10 11">
    <name type="scientific">Aquilegia coerulea</name>
    <name type="common">Rocky mountain columbine</name>
    <dbReference type="NCBI Taxonomy" id="218851"/>
    <lineage>
        <taxon>Eukaryota</taxon>
        <taxon>Viridiplantae</taxon>
        <taxon>Streptophyta</taxon>
        <taxon>Embryophyta</taxon>
        <taxon>Tracheophyta</taxon>
        <taxon>Spermatophyta</taxon>
        <taxon>Magnoliopsida</taxon>
        <taxon>Ranunculales</taxon>
        <taxon>Ranunculaceae</taxon>
        <taxon>Thalictroideae</taxon>
        <taxon>Aquilegia</taxon>
    </lineage>
</organism>
<protein>
    <recommendedName>
        <fullName evidence="9">C2H2-type domain-containing protein</fullName>
    </recommendedName>
</protein>
<feature type="domain" description="C2H2-type" evidence="9">
    <location>
        <begin position="47"/>
        <end position="76"/>
    </location>
</feature>
<evidence type="ECO:0000256" key="4">
    <source>
        <dbReference type="ARBA" id="ARBA00022833"/>
    </source>
</evidence>
<dbReference type="InterPro" id="IPR013087">
    <property type="entry name" value="Znf_C2H2_type"/>
</dbReference>
<dbReference type="SUPFAM" id="SSF57667">
    <property type="entry name" value="beta-beta-alpha zinc fingers"/>
    <property type="match status" value="3"/>
</dbReference>
<dbReference type="GO" id="GO:0006357">
    <property type="term" value="P:regulation of transcription by RNA polymerase II"/>
    <property type="evidence" value="ECO:0007669"/>
    <property type="project" value="TreeGrafter"/>
</dbReference>
<keyword evidence="2" id="KW-0479">Metal-binding</keyword>
<dbReference type="GO" id="GO:0080084">
    <property type="term" value="F:5S rDNA binding"/>
    <property type="evidence" value="ECO:0007669"/>
    <property type="project" value="TreeGrafter"/>
</dbReference>
<dbReference type="OrthoDB" id="427030at2759"/>
<keyword evidence="6" id="KW-0804">Transcription</keyword>
<evidence type="ECO:0000313" key="11">
    <source>
        <dbReference type="Proteomes" id="UP000230069"/>
    </source>
</evidence>
<feature type="domain" description="C2H2-type" evidence="9">
    <location>
        <begin position="76"/>
        <end position="106"/>
    </location>
</feature>
<dbReference type="Gene3D" id="3.30.160.60">
    <property type="entry name" value="Classic Zinc Finger"/>
    <property type="match status" value="4"/>
</dbReference>
<evidence type="ECO:0000256" key="5">
    <source>
        <dbReference type="ARBA" id="ARBA00023015"/>
    </source>
</evidence>
<dbReference type="GO" id="GO:0003700">
    <property type="term" value="F:DNA-binding transcription factor activity"/>
    <property type="evidence" value="ECO:0007669"/>
    <property type="project" value="TreeGrafter"/>
</dbReference>
<dbReference type="SMART" id="SM00355">
    <property type="entry name" value="ZnF_C2H2"/>
    <property type="match status" value="6"/>
</dbReference>
<evidence type="ECO:0000313" key="10">
    <source>
        <dbReference type="EMBL" id="PIA46478.1"/>
    </source>
</evidence>
<dbReference type="Pfam" id="PF00096">
    <property type="entry name" value="zf-C2H2"/>
    <property type="match status" value="4"/>
</dbReference>
<dbReference type="Proteomes" id="UP000230069">
    <property type="component" value="Unassembled WGS sequence"/>
</dbReference>